<evidence type="ECO:0000256" key="1">
    <source>
        <dbReference type="SAM" id="MobiDB-lite"/>
    </source>
</evidence>
<organism evidence="3 4">
    <name type="scientific">Symbiochloris irregularis</name>
    <dbReference type="NCBI Taxonomy" id="706552"/>
    <lineage>
        <taxon>Eukaryota</taxon>
        <taxon>Viridiplantae</taxon>
        <taxon>Chlorophyta</taxon>
        <taxon>core chlorophytes</taxon>
        <taxon>Trebouxiophyceae</taxon>
        <taxon>Trebouxiales</taxon>
        <taxon>Trebouxiaceae</taxon>
        <taxon>Symbiochloris</taxon>
    </lineage>
</organism>
<feature type="compositionally biased region" description="Low complexity" evidence="1">
    <location>
        <begin position="41"/>
        <end position="55"/>
    </location>
</feature>
<dbReference type="CDD" id="cd11446">
    <property type="entry name" value="bHLH_AtILR3_like"/>
    <property type="match status" value="1"/>
</dbReference>
<dbReference type="GO" id="GO:0046983">
    <property type="term" value="F:protein dimerization activity"/>
    <property type="evidence" value="ECO:0007669"/>
    <property type="project" value="InterPro"/>
</dbReference>
<dbReference type="Pfam" id="PF00010">
    <property type="entry name" value="HLH"/>
    <property type="match status" value="1"/>
</dbReference>
<feature type="region of interest" description="Disordered" evidence="1">
    <location>
        <begin position="221"/>
        <end position="290"/>
    </location>
</feature>
<sequence>MSDKAWEDDAQRPHQQDGDMTYWPDALLYSFAGDDLGQILPPGQAAASAPEEAQATGSGALDEAALRKRKREQRADQESMDAIMAQLGREDEDDSPFEDKRAFRAGSGSKTTAASAARNKACRERQRRERLNDRFTELAKVLEPGKTAKTDKTNIIDDAMRIVTQLRGENGQLRQLNKFLEERVSQHAAHVRSGRSAIAAAGTDAIHHKWRFSSARVWHGSSIGPAPNAGPHADRQSRPAAAPKPSFVKPEFPQGLLLPGGLQFTPNMGSWLPPSTLDTSQDSIRRPPAA</sequence>
<dbReference type="Proteomes" id="UP001465755">
    <property type="component" value="Unassembled WGS sequence"/>
</dbReference>
<reference evidence="3 4" key="1">
    <citation type="journal article" date="2024" name="Nat. Commun.">
        <title>Phylogenomics reveals the evolutionary origins of lichenization in chlorophyte algae.</title>
        <authorList>
            <person name="Puginier C."/>
            <person name="Libourel C."/>
            <person name="Otte J."/>
            <person name="Skaloud P."/>
            <person name="Haon M."/>
            <person name="Grisel S."/>
            <person name="Petersen M."/>
            <person name="Berrin J.G."/>
            <person name="Delaux P.M."/>
            <person name="Dal Grande F."/>
            <person name="Keller J."/>
        </authorList>
    </citation>
    <scope>NUCLEOTIDE SEQUENCE [LARGE SCALE GENOMIC DNA]</scope>
    <source>
        <strain evidence="3 4">SAG 2036</strain>
    </source>
</reference>
<dbReference type="GO" id="GO:0006879">
    <property type="term" value="P:intracellular iron ion homeostasis"/>
    <property type="evidence" value="ECO:0007669"/>
    <property type="project" value="InterPro"/>
</dbReference>
<accession>A0AAW1NR66</accession>
<name>A0AAW1NR66_9CHLO</name>
<gene>
    <name evidence="3" type="ORF">WJX73_001044</name>
</gene>
<protein>
    <recommendedName>
        <fullName evidence="2">BHLH domain-containing protein</fullName>
    </recommendedName>
</protein>
<comment type="caution">
    <text evidence="3">The sequence shown here is derived from an EMBL/GenBank/DDBJ whole genome shotgun (WGS) entry which is preliminary data.</text>
</comment>
<feature type="region of interest" description="Disordered" evidence="1">
    <location>
        <begin position="1"/>
        <end position="21"/>
    </location>
</feature>
<evidence type="ECO:0000313" key="3">
    <source>
        <dbReference type="EMBL" id="KAK9791342.1"/>
    </source>
</evidence>
<dbReference type="PANTHER" id="PTHR46133:SF15">
    <property type="entry name" value="BHLH TRANSCRIPTION FACTOR"/>
    <property type="match status" value="1"/>
</dbReference>
<dbReference type="SUPFAM" id="SSF47459">
    <property type="entry name" value="HLH, helix-loop-helix DNA-binding domain"/>
    <property type="match status" value="1"/>
</dbReference>
<dbReference type="PANTHER" id="PTHR46133">
    <property type="entry name" value="BHLH TRANSCRIPTION FACTOR"/>
    <property type="match status" value="1"/>
</dbReference>
<dbReference type="InterPro" id="IPR036638">
    <property type="entry name" value="HLH_DNA-bd_sf"/>
</dbReference>
<dbReference type="EMBL" id="JALJOQ010000179">
    <property type="protein sequence ID" value="KAK9791342.1"/>
    <property type="molecule type" value="Genomic_DNA"/>
</dbReference>
<feature type="compositionally biased region" description="Low complexity" evidence="1">
    <location>
        <begin position="105"/>
        <end position="117"/>
    </location>
</feature>
<dbReference type="AlphaFoldDB" id="A0AAW1NR66"/>
<proteinExistence type="predicted"/>
<feature type="domain" description="BHLH" evidence="2">
    <location>
        <begin position="115"/>
        <end position="166"/>
    </location>
</feature>
<evidence type="ECO:0000313" key="4">
    <source>
        <dbReference type="Proteomes" id="UP001465755"/>
    </source>
</evidence>
<dbReference type="SMART" id="SM00353">
    <property type="entry name" value="HLH"/>
    <property type="match status" value="1"/>
</dbReference>
<dbReference type="PROSITE" id="PS50888">
    <property type="entry name" value="BHLH"/>
    <property type="match status" value="1"/>
</dbReference>
<dbReference type="Gene3D" id="4.10.280.10">
    <property type="entry name" value="Helix-loop-helix DNA-binding domain"/>
    <property type="match status" value="1"/>
</dbReference>
<keyword evidence="4" id="KW-1185">Reference proteome</keyword>
<dbReference type="GO" id="GO:0003700">
    <property type="term" value="F:DNA-binding transcription factor activity"/>
    <property type="evidence" value="ECO:0007669"/>
    <property type="project" value="InterPro"/>
</dbReference>
<dbReference type="InterPro" id="IPR044818">
    <property type="entry name" value="ILR3-like"/>
</dbReference>
<feature type="compositionally biased region" description="Basic and acidic residues" evidence="1">
    <location>
        <begin position="1"/>
        <end position="17"/>
    </location>
</feature>
<feature type="compositionally biased region" description="Low complexity" evidence="1">
    <location>
        <begin position="253"/>
        <end position="263"/>
    </location>
</feature>
<evidence type="ECO:0000259" key="2">
    <source>
        <dbReference type="PROSITE" id="PS50888"/>
    </source>
</evidence>
<dbReference type="InterPro" id="IPR011598">
    <property type="entry name" value="bHLH_dom"/>
</dbReference>
<feature type="region of interest" description="Disordered" evidence="1">
    <location>
        <begin position="34"/>
        <end position="128"/>
    </location>
</feature>